<dbReference type="SMART" id="SM00184">
    <property type="entry name" value="RING"/>
    <property type="match status" value="1"/>
</dbReference>
<sequence length="195" mass="22212">MECPICMIDYDDTSCIPKVLPNCGHTICMSCINKLRKSGKIQCSDCRLNQKIKKGEDLPTNFAIFELIFMINNLKKENEYLKNAGVGMDLSHILDDPAQEERKESENHSILQEDYIPKFYKEDPVSEEMDEPADEFPSLEEHLRSAIDLEKEIKELGGSINTWACPTCTYINNVVNVECEICGSSNNRYEESETA</sequence>
<name>A0AAD1XUB1_EUPCR</name>
<reference evidence="10" key="1">
    <citation type="submission" date="2023-07" db="EMBL/GenBank/DDBJ databases">
        <authorList>
            <consortium name="AG Swart"/>
            <person name="Singh M."/>
            <person name="Singh A."/>
            <person name="Seah K."/>
            <person name="Emmerich C."/>
        </authorList>
    </citation>
    <scope>NUCLEOTIDE SEQUENCE</scope>
    <source>
        <strain evidence="10">DP1</strain>
    </source>
</reference>
<dbReference type="PANTHER" id="PTHR47156:SF10">
    <property type="entry name" value="E3 UBIQUITIN-PROTEIN LIGASE TRIM-21-RELATED"/>
    <property type="match status" value="1"/>
</dbReference>
<keyword evidence="6" id="KW-0862">Zinc</keyword>
<dbReference type="PROSITE" id="PS50089">
    <property type="entry name" value="ZF_RING_2"/>
    <property type="match status" value="1"/>
</dbReference>
<feature type="domain" description="RING-type" evidence="8">
    <location>
        <begin position="3"/>
        <end position="47"/>
    </location>
</feature>
<dbReference type="GO" id="GO:0061630">
    <property type="term" value="F:ubiquitin protein ligase activity"/>
    <property type="evidence" value="ECO:0007669"/>
    <property type="project" value="UniProtKB-EC"/>
</dbReference>
<dbReference type="Gene3D" id="2.30.30.380">
    <property type="entry name" value="Zn-finger domain of Sec23/24"/>
    <property type="match status" value="1"/>
</dbReference>
<evidence type="ECO:0000256" key="6">
    <source>
        <dbReference type="ARBA" id="ARBA00022833"/>
    </source>
</evidence>
<evidence type="ECO:0000259" key="9">
    <source>
        <dbReference type="PROSITE" id="PS50199"/>
    </source>
</evidence>
<dbReference type="InterPro" id="IPR036443">
    <property type="entry name" value="Znf_RanBP2_sf"/>
</dbReference>
<evidence type="ECO:0000256" key="3">
    <source>
        <dbReference type="ARBA" id="ARBA00017887"/>
    </source>
</evidence>
<gene>
    <name evidence="10" type="ORF">ECRASSUSDP1_LOCUS20695</name>
</gene>
<dbReference type="InterPro" id="IPR001876">
    <property type="entry name" value="Znf_RanBP2"/>
</dbReference>
<accession>A0AAD1XUB1</accession>
<dbReference type="PROSITE" id="PS01358">
    <property type="entry name" value="ZF_RANBP2_1"/>
    <property type="match status" value="1"/>
</dbReference>
<dbReference type="InterPro" id="IPR013083">
    <property type="entry name" value="Znf_RING/FYVE/PHD"/>
</dbReference>
<dbReference type="SMART" id="SM00547">
    <property type="entry name" value="ZnF_RBZ"/>
    <property type="match status" value="1"/>
</dbReference>
<keyword evidence="5 7" id="KW-0863">Zinc-finger</keyword>
<comment type="caution">
    <text evidence="10">The sequence shown here is derived from an EMBL/GenBank/DDBJ whole genome shotgun (WGS) entry which is preliminary data.</text>
</comment>
<evidence type="ECO:0000313" key="11">
    <source>
        <dbReference type="Proteomes" id="UP001295684"/>
    </source>
</evidence>
<evidence type="ECO:0000256" key="5">
    <source>
        <dbReference type="ARBA" id="ARBA00022771"/>
    </source>
</evidence>
<dbReference type="Proteomes" id="UP001295684">
    <property type="component" value="Unassembled WGS sequence"/>
</dbReference>
<feature type="domain" description="RanBP2-type" evidence="9">
    <location>
        <begin position="159"/>
        <end position="188"/>
    </location>
</feature>
<evidence type="ECO:0000256" key="7">
    <source>
        <dbReference type="PROSITE-ProRule" id="PRU00322"/>
    </source>
</evidence>
<organism evidence="10 11">
    <name type="scientific">Euplotes crassus</name>
    <dbReference type="NCBI Taxonomy" id="5936"/>
    <lineage>
        <taxon>Eukaryota</taxon>
        <taxon>Sar</taxon>
        <taxon>Alveolata</taxon>
        <taxon>Ciliophora</taxon>
        <taxon>Intramacronucleata</taxon>
        <taxon>Spirotrichea</taxon>
        <taxon>Hypotrichia</taxon>
        <taxon>Euplotida</taxon>
        <taxon>Euplotidae</taxon>
        <taxon>Moneuplotes</taxon>
    </lineage>
</organism>
<dbReference type="PROSITE" id="PS50199">
    <property type="entry name" value="ZF_RANBP2_2"/>
    <property type="match status" value="1"/>
</dbReference>
<evidence type="ECO:0000256" key="4">
    <source>
        <dbReference type="ARBA" id="ARBA00022723"/>
    </source>
</evidence>
<dbReference type="PROSITE" id="PS00518">
    <property type="entry name" value="ZF_RING_1"/>
    <property type="match status" value="1"/>
</dbReference>
<dbReference type="InterPro" id="IPR001841">
    <property type="entry name" value="Znf_RING"/>
</dbReference>
<dbReference type="Pfam" id="PF13445">
    <property type="entry name" value="zf-RING_UBOX"/>
    <property type="match status" value="1"/>
</dbReference>
<keyword evidence="11" id="KW-1185">Reference proteome</keyword>
<evidence type="ECO:0000259" key="8">
    <source>
        <dbReference type="PROSITE" id="PS50089"/>
    </source>
</evidence>
<dbReference type="EMBL" id="CAMPGE010021116">
    <property type="protein sequence ID" value="CAI2379286.1"/>
    <property type="molecule type" value="Genomic_DNA"/>
</dbReference>
<dbReference type="GO" id="GO:0008270">
    <property type="term" value="F:zinc ion binding"/>
    <property type="evidence" value="ECO:0007669"/>
    <property type="project" value="UniProtKB-KW"/>
</dbReference>
<comment type="catalytic activity">
    <reaction evidence="1">
        <text>[E2 ubiquitin-conjugating enzyme]-S-ubiquitinyl-L-cysteine + [acceptor protein]-L-lysine = [E2 ubiquitin-conjugating enzyme]-L-cysteine + [acceptor protein]-N(6)-ubiquitinyl-L-lysine.</text>
        <dbReference type="EC" id="2.3.2.31"/>
    </reaction>
</comment>
<dbReference type="EC" id="2.3.2.31" evidence="2"/>
<dbReference type="InterPro" id="IPR027370">
    <property type="entry name" value="Znf-RING_euk"/>
</dbReference>
<dbReference type="SUPFAM" id="SSF90209">
    <property type="entry name" value="Ran binding protein zinc finger-like"/>
    <property type="match status" value="1"/>
</dbReference>
<proteinExistence type="predicted"/>
<evidence type="ECO:0000256" key="2">
    <source>
        <dbReference type="ARBA" id="ARBA00012251"/>
    </source>
</evidence>
<evidence type="ECO:0000313" key="10">
    <source>
        <dbReference type="EMBL" id="CAI2379286.1"/>
    </source>
</evidence>
<dbReference type="AlphaFoldDB" id="A0AAD1XUB1"/>
<dbReference type="PANTHER" id="PTHR47156">
    <property type="entry name" value="PROTEIN CBG20824"/>
    <property type="match status" value="1"/>
</dbReference>
<protein>
    <recommendedName>
        <fullName evidence="3">RanBP-type and C3HC4-type zinc finger-containing protein 1</fullName>
        <ecNumber evidence="2">2.3.2.31</ecNumber>
    </recommendedName>
</protein>
<dbReference type="InterPro" id="IPR017907">
    <property type="entry name" value="Znf_RING_CS"/>
</dbReference>
<evidence type="ECO:0000256" key="1">
    <source>
        <dbReference type="ARBA" id="ARBA00001798"/>
    </source>
</evidence>
<dbReference type="SUPFAM" id="SSF57850">
    <property type="entry name" value="RING/U-box"/>
    <property type="match status" value="1"/>
</dbReference>
<dbReference type="Gene3D" id="3.30.40.10">
    <property type="entry name" value="Zinc/RING finger domain, C3HC4 (zinc finger)"/>
    <property type="match status" value="1"/>
</dbReference>
<dbReference type="InterPro" id="IPR052667">
    <property type="entry name" value="E3_ubiquitin-ligase_RING"/>
</dbReference>
<keyword evidence="4" id="KW-0479">Metal-binding</keyword>